<dbReference type="AlphaFoldDB" id="A0A2V4V484"/>
<reference evidence="1 2" key="1">
    <citation type="submission" date="2018-06" db="EMBL/GenBank/DDBJ databases">
        <title>Genomic Encyclopedia of Type Strains, Phase III (KMG-III): the genomes of soil and plant-associated and newly described type strains.</title>
        <authorList>
            <person name="Whitman W."/>
        </authorList>
    </citation>
    <scope>NUCLEOTIDE SEQUENCE [LARGE SCALE GENOMIC DNA]</scope>
    <source>
        <strain evidence="1 2">CECT 7022</strain>
    </source>
</reference>
<evidence type="ECO:0000313" key="2">
    <source>
        <dbReference type="Proteomes" id="UP000247790"/>
    </source>
</evidence>
<comment type="caution">
    <text evidence="1">The sequence shown here is derived from an EMBL/GenBank/DDBJ whole genome shotgun (WGS) entry which is preliminary data.</text>
</comment>
<evidence type="ECO:0000313" key="1">
    <source>
        <dbReference type="EMBL" id="PYE43646.1"/>
    </source>
</evidence>
<gene>
    <name evidence="1" type="ORF">DFQ00_1282</name>
</gene>
<dbReference type="Proteomes" id="UP000247790">
    <property type="component" value="Unassembled WGS sequence"/>
</dbReference>
<name>A0A2V4V484_PAEBA</name>
<accession>A0A2V4V484</accession>
<dbReference type="EMBL" id="QJSW01000028">
    <property type="protein sequence ID" value="PYE43646.1"/>
    <property type="molecule type" value="Genomic_DNA"/>
</dbReference>
<organism evidence="1 2">
    <name type="scientific">Paenibacillus barcinonensis</name>
    <dbReference type="NCBI Taxonomy" id="198119"/>
    <lineage>
        <taxon>Bacteria</taxon>
        <taxon>Bacillati</taxon>
        <taxon>Bacillota</taxon>
        <taxon>Bacilli</taxon>
        <taxon>Bacillales</taxon>
        <taxon>Paenibacillaceae</taxon>
        <taxon>Paenibacillus</taxon>
    </lineage>
</organism>
<protein>
    <submittedName>
        <fullName evidence="1">Uncharacterized protein</fullName>
    </submittedName>
</protein>
<proteinExistence type="predicted"/>
<sequence length="35" mass="4249">MSVSFVSNLVFREQHSERSENRYITECVYDFQFSI</sequence>